<evidence type="ECO:0000256" key="6">
    <source>
        <dbReference type="ARBA" id="ARBA00023077"/>
    </source>
</evidence>
<dbReference type="Proteomes" id="UP000664034">
    <property type="component" value="Unassembled WGS sequence"/>
</dbReference>
<comment type="similarity">
    <text evidence="10 11">Belongs to the TonB-dependent receptor family.</text>
</comment>
<dbReference type="InterPro" id="IPR012910">
    <property type="entry name" value="Plug_dom"/>
</dbReference>
<keyword evidence="3 10" id="KW-1134">Transmembrane beta strand</keyword>
<reference evidence="14" key="1">
    <citation type="submission" date="2021-03" db="EMBL/GenBank/DDBJ databases">
        <title>Fibrella sp. HMF5335 genome sequencing and assembly.</title>
        <authorList>
            <person name="Kang H."/>
            <person name="Kim H."/>
            <person name="Bae S."/>
            <person name="Joh K."/>
        </authorList>
    </citation>
    <scope>NUCLEOTIDE SEQUENCE</scope>
    <source>
        <strain evidence="14">HMF5335</strain>
    </source>
</reference>
<evidence type="ECO:0000259" key="12">
    <source>
        <dbReference type="Pfam" id="PF00593"/>
    </source>
</evidence>
<evidence type="ECO:0000256" key="4">
    <source>
        <dbReference type="ARBA" id="ARBA00022692"/>
    </source>
</evidence>
<organism evidence="14 15">
    <name type="scientific">Fibrella rubiginis</name>
    <dbReference type="NCBI Taxonomy" id="2817060"/>
    <lineage>
        <taxon>Bacteria</taxon>
        <taxon>Pseudomonadati</taxon>
        <taxon>Bacteroidota</taxon>
        <taxon>Cytophagia</taxon>
        <taxon>Cytophagales</taxon>
        <taxon>Spirosomataceae</taxon>
        <taxon>Fibrella</taxon>
    </lineage>
</organism>
<evidence type="ECO:0000256" key="2">
    <source>
        <dbReference type="ARBA" id="ARBA00022448"/>
    </source>
</evidence>
<dbReference type="RefSeq" id="WP_207366965.1">
    <property type="nucleotide sequence ID" value="NZ_JAFMYV010000014.1"/>
</dbReference>
<keyword evidence="9 10" id="KW-0998">Cell outer membrane</keyword>
<feature type="domain" description="TonB-dependent receptor plug" evidence="13">
    <location>
        <begin position="44"/>
        <end position="151"/>
    </location>
</feature>
<dbReference type="GO" id="GO:0015344">
    <property type="term" value="F:siderophore uptake transmembrane transporter activity"/>
    <property type="evidence" value="ECO:0007669"/>
    <property type="project" value="TreeGrafter"/>
</dbReference>
<proteinExistence type="inferred from homology"/>
<feature type="domain" description="TonB-dependent receptor-like beta-barrel" evidence="12">
    <location>
        <begin position="309"/>
        <end position="834"/>
    </location>
</feature>
<keyword evidence="4 10" id="KW-0812">Transmembrane</keyword>
<evidence type="ECO:0000256" key="5">
    <source>
        <dbReference type="ARBA" id="ARBA00022729"/>
    </source>
</evidence>
<dbReference type="GO" id="GO:0009279">
    <property type="term" value="C:cell outer membrane"/>
    <property type="evidence" value="ECO:0007669"/>
    <property type="project" value="UniProtKB-SubCell"/>
</dbReference>
<dbReference type="GO" id="GO:0044718">
    <property type="term" value="P:siderophore transmembrane transport"/>
    <property type="evidence" value="ECO:0007669"/>
    <property type="project" value="TreeGrafter"/>
</dbReference>
<dbReference type="Pfam" id="PF07715">
    <property type="entry name" value="Plug"/>
    <property type="match status" value="1"/>
</dbReference>
<evidence type="ECO:0000256" key="7">
    <source>
        <dbReference type="ARBA" id="ARBA00023136"/>
    </source>
</evidence>
<evidence type="ECO:0000256" key="9">
    <source>
        <dbReference type="ARBA" id="ARBA00023237"/>
    </source>
</evidence>
<protein>
    <submittedName>
        <fullName evidence="14">TonB-dependent receptor</fullName>
    </submittedName>
</protein>
<evidence type="ECO:0000256" key="10">
    <source>
        <dbReference type="PROSITE-ProRule" id="PRU01360"/>
    </source>
</evidence>
<evidence type="ECO:0000313" key="14">
    <source>
        <dbReference type="EMBL" id="MBO0939439.1"/>
    </source>
</evidence>
<dbReference type="AlphaFoldDB" id="A0A939GI18"/>
<dbReference type="InterPro" id="IPR039426">
    <property type="entry name" value="TonB-dep_rcpt-like"/>
</dbReference>
<dbReference type="PANTHER" id="PTHR30069">
    <property type="entry name" value="TONB-DEPENDENT OUTER MEMBRANE RECEPTOR"/>
    <property type="match status" value="1"/>
</dbReference>
<keyword evidence="6 11" id="KW-0798">TonB box</keyword>
<dbReference type="EMBL" id="JAFMYV010000014">
    <property type="protein sequence ID" value="MBO0939439.1"/>
    <property type="molecule type" value="Genomic_DNA"/>
</dbReference>
<evidence type="ECO:0000256" key="8">
    <source>
        <dbReference type="ARBA" id="ARBA00023170"/>
    </source>
</evidence>
<dbReference type="Gene3D" id="2.170.130.10">
    <property type="entry name" value="TonB-dependent receptor, plug domain"/>
    <property type="match status" value="1"/>
</dbReference>
<keyword evidence="2 10" id="KW-0813">Transport</keyword>
<keyword evidence="5" id="KW-0732">Signal</keyword>
<evidence type="ECO:0000259" key="13">
    <source>
        <dbReference type="Pfam" id="PF07715"/>
    </source>
</evidence>
<dbReference type="PROSITE" id="PS52016">
    <property type="entry name" value="TONB_DEPENDENT_REC_3"/>
    <property type="match status" value="1"/>
</dbReference>
<gene>
    <name evidence="14" type="ORF">J2I47_23015</name>
</gene>
<evidence type="ECO:0000256" key="11">
    <source>
        <dbReference type="RuleBase" id="RU003357"/>
    </source>
</evidence>
<sequence length="862" mass="95843">MLNVYLLVATLTCRADSLPRPDSLRAVQLPGIVVSASRVAESVLRSPVSVEVIDARRIRQSAQPSYFDAIENLKGVQLLTSSLGFKVYNTRGFANTTNVRFVQLVDGRDNQAPHIGAPIANALAPSDLDIERVEVVPGVASALYGLNALNGLVTLITRNPFDSPGLSIGQKTGLTWPGSLAQPLAEGTNYVGMTNAAPRLYSESSLRYARRLGQRWAVKLNVVYQRGYDWIAGNRTDLTPNANASLGLFGAENPAIDAVNGYGNEAANRRTLTLGGSNYVVARTGYYEADATDYRLQNLRGDLSVHYRFRPNTELAYTYQGATLDNVYQRTNRFRLDNYYLDQHSLSFSSPSVQARAYRTHETTGDSYNIRSMAENIDKGFKSDSQWYSDFTNQFNADIQASRSVTDALRDARATADKGRPVPGSAAFAEQVAKLRAINNWDIGAALRVQSWLYHAEAQVEPTKALWAGFRQRTGVDILAGFDMRRYVVFPDGNYFVNPTEPGQNLIYGKIGGFLQVTRQFFDDKLKLTGSLRLDKNDYFAARLNPRLAVVYSPTEAHNFRLSYQNGYRFPSLFEAFSNVNSGGVKRVGGLPVLSQNQRIFERAYLRTSIDAFQAAINVDVNLNKLTTNQAIQKNKGLLKASPYTYLQPEQVNSIELGYKGLLVQQRLFVDVDFYYTAYRNFIAQVNANVPKGTNPDSLGYYFANSNGQNRYRLWTNSQSRVYNYGASLGLRYGLTRHWSVGGNASFARLDRAENGDGLESAFNTPTWITNASVSNADVWNGIGFSVNYKYQSAFLWQSELATGTVQPINNVDAQVSYRFVKAGLLLKLGGTNVLNRPYYSFIGGPLVGGFYYTNLIWELTK</sequence>
<keyword evidence="7 10" id="KW-0472">Membrane</keyword>
<dbReference type="SUPFAM" id="SSF56935">
    <property type="entry name" value="Porins"/>
    <property type="match status" value="1"/>
</dbReference>
<dbReference type="Pfam" id="PF00593">
    <property type="entry name" value="TonB_dep_Rec_b-barrel"/>
    <property type="match status" value="1"/>
</dbReference>
<accession>A0A939GI18</accession>
<dbReference type="InterPro" id="IPR037066">
    <property type="entry name" value="Plug_dom_sf"/>
</dbReference>
<comment type="subcellular location">
    <subcellularLocation>
        <location evidence="1 10">Cell outer membrane</location>
        <topology evidence="1 10">Multi-pass membrane protein</topology>
    </subcellularLocation>
</comment>
<keyword evidence="8 14" id="KW-0675">Receptor</keyword>
<evidence type="ECO:0000256" key="1">
    <source>
        <dbReference type="ARBA" id="ARBA00004571"/>
    </source>
</evidence>
<dbReference type="Gene3D" id="2.40.170.20">
    <property type="entry name" value="TonB-dependent receptor, beta-barrel domain"/>
    <property type="match status" value="1"/>
</dbReference>
<dbReference type="InterPro" id="IPR036942">
    <property type="entry name" value="Beta-barrel_TonB_sf"/>
</dbReference>
<comment type="caution">
    <text evidence="14">The sequence shown here is derived from an EMBL/GenBank/DDBJ whole genome shotgun (WGS) entry which is preliminary data.</text>
</comment>
<dbReference type="InterPro" id="IPR000531">
    <property type="entry name" value="Beta-barrel_TonB"/>
</dbReference>
<name>A0A939GI18_9BACT</name>
<evidence type="ECO:0000313" key="15">
    <source>
        <dbReference type="Proteomes" id="UP000664034"/>
    </source>
</evidence>
<evidence type="ECO:0000256" key="3">
    <source>
        <dbReference type="ARBA" id="ARBA00022452"/>
    </source>
</evidence>
<keyword evidence="15" id="KW-1185">Reference proteome</keyword>
<dbReference type="PANTHER" id="PTHR30069:SF29">
    <property type="entry name" value="HEMOGLOBIN AND HEMOGLOBIN-HAPTOGLOBIN-BINDING PROTEIN 1-RELATED"/>
    <property type="match status" value="1"/>
</dbReference>